<dbReference type="EMBL" id="M14366">
    <property type="protein sequence ID" value="AAA88438.1"/>
    <property type="molecule type" value="Genomic_DNA"/>
</dbReference>
<sequence>MSLLRACRRPSPNSNTPARKSRLVATASWPTLNSWCPGRNSKRKWLLSIATPQATRAPGDRVVAHAAHVCRAAVFWFLR</sequence>
<feature type="region of interest" description="Disordered" evidence="1">
    <location>
        <begin position="1"/>
        <end position="20"/>
    </location>
</feature>
<evidence type="ECO:0000256" key="1">
    <source>
        <dbReference type="SAM" id="MobiDB-lite"/>
    </source>
</evidence>
<reference evidence="2" key="1">
    <citation type="journal article" date="1986" name="Proc. Natl. Acad. Sci. U.S.A.">
        <title>Insertion sequence elements of Pseudomonas savastanoi: Nucleotide sequence and homology with Agrobacterium tumefaciens transfer DNA.</title>
        <authorList>
            <person name="Yamada T."/>
            <person name="Lee P.D."/>
            <person name="Kosuge T."/>
        </authorList>
    </citation>
    <scope>NUCLEOTIDE SEQUENCE</scope>
</reference>
<proteinExistence type="predicted"/>
<name>Q52508_PSESS</name>
<dbReference type="AlphaFoldDB" id="Q52508"/>
<accession>Q52508</accession>
<protein>
    <submittedName>
        <fullName evidence="2">Uncharacterized protein</fullName>
    </submittedName>
</protein>
<evidence type="ECO:0000313" key="2">
    <source>
        <dbReference type="EMBL" id="AAA88438.1"/>
    </source>
</evidence>
<organism evidence="2">
    <name type="scientific">Pseudomonas savastanoi</name>
    <name type="common">Pseudomonas syringae pv. savastanoi</name>
    <dbReference type="NCBI Taxonomy" id="29438"/>
    <lineage>
        <taxon>Bacteria</taxon>
        <taxon>Pseudomonadati</taxon>
        <taxon>Pseudomonadota</taxon>
        <taxon>Gammaproteobacteria</taxon>
        <taxon>Pseudomonadales</taxon>
        <taxon>Pseudomonadaceae</taxon>
        <taxon>Pseudomonas</taxon>
    </lineage>
</organism>